<dbReference type="PANTHER" id="PTHR39609:SF2">
    <property type="entry name" value="TRANSCRIPTION FACTOR RFEG"/>
    <property type="match status" value="1"/>
</dbReference>
<dbReference type="Proteomes" id="UP000606974">
    <property type="component" value="Unassembled WGS sequence"/>
</dbReference>
<comment type="caution">
    <text evidence="2">The sequence shown here is derived from an EMBL/GenBank/DDBJ whole genome shotgun (WGS) entry which is preliminary data.</text>
</comment>
<evidence type="ECO:0000256" key="1">
    <source>
        <dbReference type="SAM" id="MobiDB-lite"/>
    </source>
</evidence>
<organism evidence="2 3">
    <name type="scientific">Endocarpon pusillum</name>
    <dbReference type="NCBI Taxonomy" id="364733"/>
    <lineage>
        <taxon>Eukaryota</taxon>
        <taxon>Fungi</taxon>
        <taxon>Dikarya</taxon>
        <taxon>Ascomycota</taxon>
        <taxon>Pezizomycotina</taxon>
        <taxon>Eurotiomycetes</taxon>
        <taxon>Chaetothyriomycetidae</taxon>
        <taxon>Verrucariales</taxon>
        <taxon>Verrucariaceae</taxon>
        <taxon>Endocarpon</taxon>
    </lineage>
</organism>
<dbReference type="EMBL" id="JAACFV010000071">
    <property type="protein sequence ID" value="KAF7507320.1"/>
    <property type="molecule type" value="Genomic_DNA"/>
</dbReference>
<keyword evidence="3" id="KW-1185">Reference proteome</keyword>
<accession>A0A8H7ALJ6</accession>
<evidence type="ECO:0000313" key="3">
    <source>
        <dbReference type="Proteomes" id="UP000606974"/>
    </source>
</evidence>
<dbReference type="AlphaFoldDB" id="A0A8H7ALJ6"/>
<protein>
    <submittedName>
        <fullName evidence="2">Uncharacterized protein</fullName>
    </submittedName>
</protein>
<evidence type="ECO:0000313" key="2">
    <source>
        <dbReference type="EMBL" id="KAF7507320.1"/>
    </source>
</evidence>
<reference evidence="2" key="1">
    <citation type="submission" date="2020-02" db="EMBL/GenBank/DDBJ databases">
        <authorList>
            <person name="Palmer J.M."/>
        </authorList>
    </citation>
    <scope>NUCLEOTIDE SEQUENCE</scope>
    <source>
        <strain evidence="2">EPUS1.4</strain>
        <tissue evidence="2">Thallus</tissue>
    </source>
</reference>
<sequence length="112" mass="13027">MAQPNTHTQEYFLPGFGLSRQIVIGHIQYFLGPSARVRPYRYQQRDGYLVVGPQLTRRQIEDLQNLSQEYERQETLRMSRSSSSDQRDPYINQLIPDVGRTSSSYGSSRNSR</sequence>
<dbReference type="PANTHER" id="PTHR39609">
    <property type="entry name" value="RFEG-RELATED"/>
    <property type="match status" value="1"/>
</dbReference>
<dbReference type="OrthoDB" id="3827557at2759"/>
<feature type="region of interest" description="Disordered" evidence="1">
    <location>
        <begin position="71"/>
        <end position="112"/>
    </location>
</feature>
<gene>
    <name evidence="2" type="ORF">GJ744_010754</name>
</gene>
<feature type="compositionally biased region" description="Low complexity" evidence="1">
    <location>
        <begin position="100"/>
        <end position="112"/>
    </location>
</feature>
<name>A0A8H7ALJ6_9EURO</name>
<proteinExistence type="predicted"/>